<evidence type="ECO:0000313" key="3">
    <source>
        <dbReference type="EMBL" id="KAF4396455.1"/>
    </source>
</evidence>
<feature type="region of interest" description="Disordered" evidence="1">
    <location>
        <begin position="93"/>
        <end position="169"/>
    </location>
</feature>
<evidence type="ECO:0000256" key="2">
    <source>
        <dbReference type="SAM" id="Phobius"/>
    </source>
</evidence>
<evidence type="ECO:0000313" key="4">
    <source>
        <dbReference type="Proteomes" id="UP000583929"/>
    </source>
</evidence>
<gene>
    <name evidence="3" type="ORF">G4B88_019255</name>
</gene>
<evidence type="ECO:0000256" key="1">
    <source>
        <dbReference type="SAM" id="MobiDB-lite"/>
    </source>
</evidence>
<comment type="caution">
    <text evidence="3">The sequence shown here is derived from an EMBL/GenBank/DDBJ whole genome shotgun (WGS) entry which is preliminary data.</text>
</comment>
<feature type="compositionally biased region" description="Basic and acidic residues" evidence="1">
    <location>
        <begin position="133"/>
        <end position="147"/>
    </location>
</feature>
<reference evidence="3 4" key="1">
    <citation type="journal article" date="2020" name="bioRxiv">
        <title>Sequence and annotation of 42 cannabis genomes reveals extensive copy number variation in cannabinoid synthesis and pathogen resistance genes.</title>
        <authorList>
            <person name="Mckernan K.J."/>
            <person name="Helbert Y."/>
            <person name="Kane L.T."/>
            <person name="Ebling H."/>
            <person name="Zhang L."/>
            <person name="Liu B."/>
            <person name="Eaton Z."/>
            <person name="Mclaughlin S."/>
            <person name="Kingan S."/>
            <person name="Baybayan P."/>
            <person name="Concepcion G."/>
            <person name="Jordan M."/>
            <person name="Riva A."/>
            <person name="Barbazuk W."/>
            <person name="Harkins T."/>
        </authorList>
    </citation>
    <scope>NUCLEOTIDE SEQUENCE [LARGE SCALE GENOMIC DNA]</scope>
    <source>
        <strain evidence="4">cv. Jamaican Lion 4</strain>
        <tissue evidence="3">Leaf</tissue>
    </source>
</reference>
<feature type="compositionally biased region" description="Low complexity" evidence="1">
    <location>
        <begin position="93"/>
        <end position="108"/>
    </location>
</feature>
<proteinExistence type="predicted"/>
<dbReference type="PANTHER" id="PTHR35708">
    <property type="entry name" value="GB|AAD25831.1"/>
    <property type="match status" value="1"/>
</dbReference>
<dbReference type="EMBL" id="JAATIQ010000036">
    <property type="protein sequence ID" value="KAF4396455.1"/>
    <property type="molecule type" value="Genomic_DNA"/>
</dbReference>
<protein>
    <recommendedName>
        <fullName evidence="5">Transmembrane protein</fullName>
    </recommendedName>
</protein>
<keyword evidence="2" id="KW-0812">Transmembrane</keyword>
<name>A0A7J6HN71_CANSA</name>
<feature type="transmembrane region" description="Helical" evidence="2">
    <location>
        <begin position="44"/>
        <end position="61"/>
    </location>
</feature>
<sequence length="254" mass="29283">MVEYEIINHLCSFRNSPPWFLLLVPLLLTFVGLVFGLKFFFSTLLIITSTIIYLFTLHIISKPKSVLVQSLVPSQEEDSVQIFEKNQDIITTSSSTTTIPPHTNSPNNDDSQSESEFLDYHSTTTDDSDEADYEHQWPYRNEKKNMEKLQWPRNRDNFSDDDDDGGSISDEESLIEISLRSGHYVDHHQKSDNNNNIMSKDLFPDVVSSCNNIFRQRSLMELLAEINEMNEEENLIEIDISMGSIKCSRFEIQA</sequence>
<keyword evidence="2" id="KW-1133">Transmembrane helix</keyword>
<keyword evidence="4" id="KW-1185">Reference proteome</keyword>
<organism evidence="3 4">
    <name type="scientific">Cannabis sativa</name>
    <name type="common">Hemp</name>
    <name type="synonym">Marijuana</name>
    <dbReference type="NCBI Taxonomy" id="3483"/>
    <lineage>
        <taxon>Eukaryota</taxon>
        <taxon>Viridiplantae</taxon>
        <taxon>Streptophyta</taxon>
        <taxon>Embryophyta</taxon>
        <taxon>Tracheophyta</taxon>
        <taxon>Spermatophyta</taxon>
        <taxon>Magnoliopsida</taxon>
        <taxon>eudicotyledons</taxon>
        <taxon>Gunneridae</taxon>
        <taxon>Pentapetalae</taxon>
        <taxon>rosids</taxon>
        <taxon>fabids</taxon>
        <taxon>Rosales</taxon>
        <taxon>Cannabaceae</taxon>
        <taxon>Cannabis</taxon>
    </lineage>
</organism>
<dbReference type="PANTHER" id="PTHR35708:SF3">
    <property type="entry name" value="GB|AAD25831.1"/>
    <property type="match status" value="1"/>
</dbReference>
<feature type="compositionally biased region" description="Acidic residues" evidence="1">
    <location>
        <begin position="159"/>
        <end position="169"/>
    </location>
</feature>
<feature type="transmembrane region" description="Helical" evidence="2">
    <location>
        <begin position="19"/>
        <end position="37"/>
    </location>
</feature>
<keyword evidence="2" id="KW-0472">Membrane</keyword>
<evidence type="ECO:0008006" key="5">
    <source>
        <dbReference type="Google" id="ProtNLM"/>
    </source>
</evidence>
<accession>A0A7J6HN71</accession>
<dbReference type="Proteomes" id="UP000583929">
    <property type="component" value="Unassembled WGS sequence"/>
</dbReference>
<dbReference type="AlphaFoldDB" id="A0A7J6HN71"/>